<organism evidence="1">
    <name type="scientific">Arundo donax</name>
    <name type="common">Giant reed</name>
    <name type="synonym">Donax arundinaceus</name>
    <dbReference type="NCBI Taxonomy" id="35708"/>
    <lineage>
        <taxon>Eukaryota</taxon>
        <taxon>Viridiplantae</taxon>
        <taxon>Streptophyta</taxon>
        <taxon>Embryophyta</taxon>
        <taxon>Tracheophyta</taxon>
        <taxon>Spermatophyta</taxon>
        <taxon>Magnoliopsida</taxon>
        <taxon>Liliopsida</taxon>
        <taxon>Poales</taxon>
        <taxon>Poaceae</taxon>
        <taxon>PACMAD clade</taxon>
        <taxon>Arundinoideae</taxon>
        <taxon>Arundineae</taxon>
        <taxon>Arundo</taxon>
    </lineage>
</organism>
<dbReference type="EMBL" id="GBRH01229556">
    <property type="protein sequence ID" value="JAD68339.1"/>
    <property type="molecule type" value="Transcribed_RNA"/>
</dbReference>
<protein>
    <submittedName>
        <fullName evidence="1">Uncharacterized protein</fullName>
    </submittedName>
</protein>
<sequence length="28" mass="3290">MEAKYRFRLVTVKLNTYSSCLNSSDYEA</sequence>
<name>A0A0A9BWA5_ARUDO</name>
<evidence type="ECO:0000313" key="1">
    <source>
        <dbReference type="EMBL" id="JAD68339.1"/>
    </source>
</evidence>
<proteinExistence type="predicted"/>
<reference evidence="1" key="2">
    <citation type="journal article" date="2015" name="Data Brief">
        <title>Shoot transcriptome of the giant reed, Arundo donax.</title>
        <authorList>
            <person name="Barrero R.A."/>
            <person name="Guerrero F.D."/>
            <person name="Moolhuijzen P."/>
            <person name="Goolsby J.A."/>
            <person name="Tidwell J."/>
            <person name="Bellgard S.E."/>
            <person name="Bellgard M.I."/>
        </authorList>
    </citation>
    <scope>NUCLEOTIDE SEQUENCE</scope>
    <source>
        <tissue evidence="1">Shoot tissue taken approximately 20 cm above the soil surface</tissue>
    </source>
</reference>
<reference evidence="1" key="1">
    <citation type="submission" date="2014-09" db="EMBL/GenBank/DDBJ databases">
        <authorList>
            <person name="Magalhaes I.L.F."/>
            <person name="Oliveira U."/>
            <person name="Santos F.R."/>
            <person name="Vidigal T.H.D.A."/>
            <person name="Brescovit A.D."/>
            <person name="Santos A.J."/>
        </authorList>
    </citation>
    <scope>NUCLEOTIDE SEQUENCE</scope>
    <source>
        <tissue evidence="1">Shoot tissue taken approximately 20 cm above the soil surface</tissue>
    </source>
</reference>
<accession>A0A0A9BWA5</accession>
<dbReference type="AlphaFoldDB" id="A0A0A9BWA5"/>